<feature type="non-terminal residue" evidence="1">
    <location>
        <position position="1"/>
    </location>
</feature>
<name>X1QG05_9ZZZZ</name>
<comment type="caution">
    <text evidence="1">The sequence shown here is derived from an EMBL/GenBank/DDBJ whole genome shotgun (WGS) entry which is preliminary data.</text>
</comment>
<accession>X1QG05</accession>
<organism evidence="1">
    <name type="scientific">marine sediment metagenome</name>
    <dbReference type="NCBI Taxonomy" id="412755"/>
    <lineage>
        <taxon>unclassified sequences</taxon>
        <taxon>metagenomes</taxon>
        <taxon>ecological metagenomes</taxon>
    </lineage>
</organism>
<protein>
    <recommendedName>
        <fullName evidence="2">DUF2158 domain-containing protein</fullName>
    </recommendedName>
</protein>
<dbReference type="Pfam" id="PF09926">
    <property type="entry name" value="DUF2158"/>
    <property type="match status" value="1"/>
</dbReference>
<gene>
    <name evidence="1" type="ORF">S06H3_53025</name>
</gene>
<sequence length="42" mass="4755">TMTINFIDKTGSSINCQWFAGDRLEKLESGYFSPDSLQLIVE</sequence>
<reference evidence="1" key="1">
    <citation type="journal article" date="2014" name="Front. Microbiol.">
        <title>High frequency of phylogenetically diverse reductive dehalogenase-homologous genes in deep subseafloor sedimentary metagenomes.</title>
        <authorList>
            <person name="Kawai M."/>
            <person name="Futagami T."/>
            <person name="Toyoda A."/>
            <person name="Takaki Y."/>
            <person name="Nishi S."/>
            <person name="Hori S."/>
            <person name="Arai W."/>
            <person name="Tsubouchi T."/>
            <person name="Morono Y."/>
            <person name="Uchiyama I."/>
            <person name="Ito T."/>
            <person name="Fujiyama A."/>
            <person name="Inagaki F."/>
            <person name="Takami H."/>
        </authorList>
    </citation>
    <scope>NUCLEOTIDE SEQUENCE</scope>
    <source>
        <strain evidence="1">Expedition CK06-06</strain>
    </source>
</reference>
<evidence type="ECO:0008006" key="2">
    <source>
        <dbReference type="Google" id="ProtNLM"/>
    </source>
</evidence>
<proteinExistence type="predicted"/>
<dbReference type="AlphaFoldDB" id="X1QG05"/>
<dbReference type="InterPro" id="IPR019226">
    <property type="entry name" value="DUF2158"/>
</dbReference>
<evidence type="ECO:0000313" key="1">
    <source>
        <dbReference type="EMBL" id="GAI53751.1"/>
    </source>
</evidence>
<dbReference type="EMBL" id="BARV01033770">
    <property type="protein sequence ID" value="GAI53751.1"/>
    <property type="molecule type" value="Genomic_DNA"/>
</dbReference>